<dbReference type="Proteomes" id="UP001476950">
    <property type="component" value="Unassembled WGS sequence"/>
</dbReference>
<reference evidence="1 2" key="1">
    <citation type="submission" date="2022-04" db="EMBL/GenBank/DDBJ databases">
        <title>Positive selection, recombination, and allopatry shape intraspecific diversity of widespread and dominant cyanobacteria.</title>
        <authorList>
            <person name="Wei J."/>
            <person name="Shu W."/>
            <person name="Hu C."/>
        </authorList>
    </citation>
    <scope>NUCLEOTIDE SEQUENCE [LARGE SCALE GENOMIC DNA]</scope>
    <source>
        <strain evidence="1 2">AS-A4</strain>
    </source>
</reference>
<organism evidence="1 2">
    <name type="scientific">Stenomitos frigidus AS-A4</name>
    <dbReference type="NCBI Taxonomy" id="2933935"/>
    <lineage>
        <taxon>Bacteria</taxon>
        <taxon>Bacillati</taxon>
        <taxon>Cyanobacteriota</taxon>
        <taxon>Cyanophyceae</taxon>
        <taxon>Leptolyngbyales</taxon>
        <taxon>Leptolyngbyaceae</taxon>
        <taxon>Stenomitos</taxon>
    </lineage>
</organism>
<gene>
    <name evidence="1" type="ORF">NDI38_04745</name>
</gene>
<protein>
    <recommendedName>
        <fullName evidence="3">PARP-type domain-containing protein</fullName>
    </recommendedName>
</protein>
<comment type="caution">
    <text evidence="1">The sequence shown here is derived from an EMBL/GenBank/DDBJ whole genome shotgun (WGS) entry which is preliminary data.</text>
</comment>
<sequence>MNNCVWCLQAVDPLEAIALETSLLVYGKKRSYDLLYHPDCYSLLQEHQSQVIRRSGRPALHRIKQQKVST</sequence>
<name>A0ABV0KF80_9CYAN</name>
<evidence type="ECO:0000313" key="1">
    <source>
        <dbReference type="EMBL" id="MEP1057737.1"/>
    </source>
</evidence>
<keyword evidence="2" id="KW-1185">Reference proteome</keyword>
<proteinExistence type="predicted"/>
<dbReference type="EMBL" id="JAMPLM010000002">
    <property type="protein sequence ID" value="MEP1057737.1"/>
    <property type="molecule type" value="Genomic_DNA"/>
</dbReference>
<accession>A0ABV0KF80</accession>
<dbReference type="RefSeq" id="WP_190450826.1">
    <property type="nucleotide sequence ID" value="NZ_JAMPLM010000002.1"/>
</dbReference>
<evidence type="ECO:0008006" key="3">
    <source>
        <dbReference type="Google" id="ProtNLM"/>
    </source>
</evidence>
<evidence type="ECO:0000313" key="2">
    <source>
        <dbReference type="Proteomes" id="UP001476950"/>
    </source>
</evidence>